<dbReference type="GO" id="GO:0003677">
    <property type="term" value="F:DNA binding"/>
    <property type="evidence" value="ECO:0007669"/>
    <property type="project" value="UniProtKB-KW"/>
</dbReference>
<keyword evidence="6" id="KW-1185">Reference proteome</keyword>
<evidence type="ECO:0000256" key="1">
    <source>
        <dbReference type="ARBA" id="ARBA00010923"/>
    </source>
</evidence>
<keyword evidence="2" id="KW-0680">Restriction system</keyword>
<evidence type="ECO:0000313" key="5">
    <source>
        <dbReference type="EMBL" id="WMW22921.1"/>
    </source>
</evidence>
<dbReference type="GO" id="GO:0004519">
    <property type="term" value="F:endonuclease activity"/>
    <property type="evidence" value="ECO:0007669"/>
    <property type="project" value="UniProtKB-KW"/>
</dbReference>
<keyword evidence="5" id="KW-0255">Endonuclease</keyword>
<gene>
    <name evidence="5" type="ORF">RE476_03605</name>
</gene>
<dbReference type="PANTHER" id="PTHR43140">
    <property type="entry name" value="TYPE-1 RESTRICTION ENZYME ECOKI SPECIFICITY PROTEIN"/>
    <property type="match status" value="1"/>
</dbReference>
<sequence length="432" mass="49410">MARYDAYKSTDSLWFNEVPVHWKNGRVKDFVDINALAKVPTDLNDDDLVEFVPMTNVNEDLGEIKQFNFVPINDVSSGYTKFRNGDVIFAKITPCMENGNCAIVSGLSHNIGFGSTEFMVFRTSSKLTQKYLHYFLYNELFRRNAEPFMKGTAGQKRISSHYMATHYFALPPLDEQKAIAAYLDTKTTQIDRKIDMLTQKVTQYSKLKQSLINETVTRGLDKTVVMKDSGIEWIGEVPEHWRSLRIHDCAVPTKNKNIGLQNKNLLSLSYGKIKKRNFNTSFGLLPASFETYQIVNNGNIILRLTDLQNDKKSLRVGLVTQKGIITSAYLCLKFKNWIDPVFSYYLLHLYDISKVFYWYGGGLRSTMKFDDIKVLPFLVPPLLEQKAIATYLNTKTSHIDSIVETINAQIEKLKDLRKTLINDVVTGKIKVV</sequence>
<dbReference type="EC" id="3.1.21.-" evidence="5"/>
<dbReference type="GO" id="GO:0016787">
    <property type="term" value="F:hydrolase activity"/>
    <property type="evidence" value="ECO:0007669"/>
    <property type="project" value="UniProtKB-KW"/>
</dbReference>
<dbReference type="REBASE" id="757781">
    <property type="entry name" value="S.MspFTZ2ORF3600P"/>
</dbReference>
<dbReference type="InterPro" id="IPR044946">
    <property type="entry name" value="Restrct_endonuc_typeI_TRD_sf"/>
</dbReference>
<evidence type="ECO:0000313" key="6">
    <source>
        <dbReference type="Proteomes" id="UP001183006"/>
    </source>
</evidence>
<keyword evidence="5" id="KW-0378">Hydrolase</keyword>
<dbReference type="KEGG" id="mmav:RE476_03605"/>
<dbReference type="InterPro" id="IPR051212">
    <property type="entry name" value="Type-I_RE_S_subunit"/>
</dbReference>
<evidence type="ECO:0000256" key="3">
    <source>
        <dbReference type="ARBA" id="ARBA00023125"/>
    </source>
</evidence>
<dbReference type="RefSeq" id="WP_309309035.1">
    <property type="nucleotide sequence ID" value="NZ_CP133594.1"/>
</dbReference>
<evidence type="ECO:0000256" key="2">
    <source>
        <dbReference type="ARBA" id="ARBA00022747"/>
    </source>
</evidence>
<organism evidence="5 6">
    <name type="scientific">Methanolobus mangrovi</name>
    <dbReference type="NCBI Taxonomy" id="3072977"/>
    <lineage>
        <taxon>Archaea</taxon>
        <taxon>Methanobacteriati</taxon>
        <taxon>Methanobacteriota</taxon>
        <taxon>Stenosarchaea group</taxon>
        <taxon>Methanomicrobia</taxon>
        <taxon>Methanosarcinales</taxon>
        <taxon>Methanosarcinaceae</taxon>
        <taxon>Methanolobus</taxon>
    </lineage>
</organism>
<dbReference type="EMBL" id="CP133594">
    <property type="protein sequence ID" value="WMW22921.1"/>
    <property type="molecule type" value="Genomic_DNA"/>
</dbReference>
<dbReference type="AlphaFoldDB" id="A0AA51YH91"/>
<dbReference type="Proteomes" id="UP001183006">
    <property type="component" value="Chromosome"/>
</dbReference>
<name>A0AA51YH91_9EURY</name>
<proteinExistence type="inferred from homology"/>
<reference evidence="5" key="1">
    <citation type="submission" date="2023-08" db="EMBL/GenBank/DDBJ databases">
        <title>Methanolobus mangrovi sp. nov. and Methanolobus sediminis sp. nov, two novel methylotrophic methanogens isolated from mangrove sediments in China.</title>
        <authorList>
            <person name="Zhou J."/>
        </authorList>
    </citation>
    <scope>NUCLEOTIDE SEQUENCE</scope>
    <source>
        <strain evidence="5">FTZ2</strain>
    </source>
</reference>
<protein>
    <submittedName>
        <fullName evidence="5">Restriction endonuclease subunit S</fullName>
        <ecNumber evidence="5">3.1.21.-</ecNumber>
    </submittedName>
</protein>
<dbReference type="GO" id="GO:0009307">
    <property type="term" value="P:DNA restriction-modification system"/>
    <property type="evidence" value="ECO:0007669"/>
    <property type="project" value="UniProtKB-KW"/>
</dbReference>
<dbReference type="CDD" id="cd17260">
    <property type="entry name" value="RMtype1_S_EcoEI-TRD1-CR1_like"/>
    <property type="match status" value="1"/>
</dbReference>
<dbReference type="PANTHER" id="PTHR43140:SF1">
    <property type="entry name" value="TYPE I RESTRICTION ENZYME ECOKI SPECIFICITY SUBUNIT"/>
    <property type="match status" value="1"/>
</dbReference>
<accession>A0AA51YH91</accession>
<keyword evidence="3" id="KW-0238">DNA-binding</keyword>
<evidence type="ECO:0000259" key="4">
    <source>
        <dbReference type="Pfam" id="PF01420"/>
    </source>
</evidence>
<comment type="similarity">
    <text evidence="1">Belongs to the type-I restriction system S methylase family.</text>
</comment>
<dbReference type="Gene3D" id="1.10.287.1120">
    <property type="entry name" value="Bipartite methylase S protein"/>
    <property type="match status" value="1"/>
</dbReference>
<dbReference type="SUPFAM" id="SSF116734">
    <property type="entry name" value="DNA methylase specificity domain"/>
    <property type="match status" value="2"/>
</dbReference>
<dbReference type="InterPro" id="IPR000055">
    <property type="entry name" value="Restrct_endonuc_typeI_TRD"/>
</dbReference>
<feature type="domain" description="Type I restriction modification DNA specificity" evidence="4">
    <location>
        <begin position="19"/>
        <end position="189"/>
    </location>
</feature>
<dbReference type="Pfam" id="PF01420">
    <property type="entry name" value="Methylase_S"/>
    <property type="match status" value="1"/>
</dbReference>
<dbReference type="GeneID" id="84229196"/>
<keyword evidence="5" id="KW-0540">Nuclease</keyword>
<dbReference type="Gene3D" id="3.90.220.20">
    <property type="entry name" value="DNA methylase specificity domains"/>
    <property type="match status" value="2"/>
</dbReference>